<reference evidence="1 2" key="1">
    <citation type="submission" date="2016-11" db="EMBL/GenBank/DDBJ databases">
        <authorList>
            <person name="Jaros S."/>
            <person name="Januszkiewicz K."/>
            <person name="Wedrychowicz H."/>
        </authorList>
    </citation>
    <scope>NUCLEOTIDE SEQUENCE [LARGE SCALE GENOMIC DNA]</scope>
    <source>
        <strain evidence="1 2">CGMCC 1.12145</strain>
    </source>
</reference>
<evidence type="ECO:0000313" key="1">
    <source>
        <dbReference type="EMBL" id="SFW46622.1"/>
    </source>
</evidence>
<name>A0A1K1PJ10_9FLAO</name>
<dbReference type="RefSeq" id="WP_072316999.1">
    <property type="nucleotide sequence ID" value="NZ_FPJE01000008.1"/>
</dbReference>
<proteinExistence type="predicted"/>
<dbReference type="EMBL" id="FPJE01000008">
    <property type="protein sequence ID" value="SFW46622.1"/>
    <property type="molecule type" value="Genomic_DNA"/>
</dbReference>
<gene>
    <name evidence="1" type="ORF">SAMN02927921_01765</name>
</gene>
<evidence type="ECO:0000313" key="2">
    <source>
        <dbReference type="Proteomes" id="UP000182248"/>
    </source>
</evidence>
<dbReference type="Proteomes" id="UP000182248">
    <property type="component" value="Unassembled WGS sequence"/>
</dbReference>
<accession>A0A1K1PJ10</accession>
<keyword evidence="2" id="KW-1185">Reference proteome</keyword>
<dbReference type="STRING" id="1150368.SAMN02927921_01765"/>
<dbReference type="OrthoDB" id="1416786at2"/>
<sequence>MSQLATIFRKIKDDFVNNHLAEEDKEKYRLLFSPFSTGFDYEDFLFLDTNKAAEEAHKYYDELYEFSQMANTICRGGNFWSVSGDRKDYLYSAYGEILRGLKLMDPDTLTIKMISGHPVFLKVLNLLQGDDFDEYRSYDSLIKKLGNEITALTENAPDNVLEIDLKKESLEKLETTWEASGNRQKVEAVILNVVKDEFKRFMRRFIATKGAFESAVRTHVEDTFYYTSCTPNNLYKGNSAEWKKIEIRKPELDTLSGLVREEEYGSIFGNSDMADIDIEKIEFELLFAKITRPWFDESLLRSPFWNMYVLNREDIDIPEVTTEFIFVRNVRIELPEHSDKNKKLLRTDQIQNLGPFIINTAQLRTGQKLNLNSVNTALNINRKTILNVSSGLEKKNKQDVQSMRTLISKKQQQFVTLAPRLQTDTVTVKKVNKARVTPRIAMEPKMKFTKMSPHIKFLLNVKGIFSFKDRDNQAAVAVLPQHLLFTTEGKPANITLINTSGHILEGSFNRNAELVMEVKVPGYVSQRITFTPASLLTGQVFTKNVFLQKEVKPTATVASKGFQLIGVVTRITDNFPTPIRGADYL</sequence>
<protein>
    <submittedName>
        <fullName evidence="1">Uncharacterized protein</fullName>
    </submittedName>
</protein>
<dbReference type="AlphaFoldDB" id="A0A1K1PJ10"/>
<organism evidence="1 2">
    <name type="scientific">Sinomicrobium oceani</name>
    <dbReference type="NCBI Taxonomy" id="1150368"/>
    <lineage>
        <taxon>Bacteria</taxon>
        <taxon>Pseudomonadati</taxon>
        <taxon>Bacteroidota</taxon>
        <taxon>Flavobacteriia</taxon>
        <taxon>Flavobacteriales</taxon>
        <taxon>Flavobacteriaceae</taxon>
        <taxon>Sinomicrobium</taxon>
    </lineage>
</organism>